<reference evidence="1 2" key="1">
    <citation type="journal article" date="2014" name="Int. J. Syst. Evol. Microbiol.">
        <title>Leptospira mayottensis sp. nov., a pathogenic species of the genus Leptospira isolated from humans.</title>
        <authorList>
            <person name="Bourhy P."/>
            <person name="Collet L."/>
            <person name="Brisse S."/>
            <person name="Picardeau M."/>
        </authorList>
    </citation>
    <scope>NUCLEOTIDE SEQUENCE [LARGE SCALE GENOMIC DNA]</scope>
    <source>
        <strain evidence="1 2">200901122</strain>
    </source>
</reference>
<organism evidence="1 2">
    <name type="scientific">Leptospira mayottensis 200901122</name>
    <dbReference type="NCBI Taxonomy" id="1193010"/>
    <lineage>
        <taxon>Bacteria</taxon>
        <taxon>Pseudomonadati</taxon>
        <taxon>Spirochaetota</taxon>
        <taxon>Spirochaetia</taxon>
        <taxon>Leptospirales</taxon>
        <taxon>Leptospiraceae</taxon>
        <taxon>Leptospira</taxon>
    </lineage>
</organism>
<name>A0AA87SYD1_9LEPT</name>
<sequence length="38" mass="4494">MVKVKMGKGLYGKRLYKIVGLLRFYIEVYPKTRKEISS</sequence>
<dbReference type="EMBL" id="AKWM02000002">
    <property type="protein sequence ID" value="EKS02195.1"/>
    <property type="molecule type" value="Genomic_DNA"/>
</dbReference>
<proteinExistence type="predicted"/>
<gene>
    <name evidence="1" type="ORF">LEP1GSC125_0889</name>
</gene>
<dbReference type="AlphaFoldDB" id="A0AA87SYD1"/>
<comment type="caution">
    <text evidence="1">The sequence shown here is derived from an EMBL/GenBank/DDBJ whole genome shotgun (WGS) entry which is preliminary data.</text>
</comment>
<dbReference type="Proteomes" id="UP000001343">
    <property type="component" value="Unassembled WGS sequence"/>
</dbReference>
<protein>
    <submittedName>
        <fullName evidence="1">Uncharacterized protein</fullName>
    </submittedName>
</protein>
<accession>A0AA87SYD1</accession>
<evidence type="ECO:0000313" key="2">
    <source>
        <dbReference type="Proteomes" id="UP000001343"/>
    </source>
</evidence>
<evidence type="ECO:0000313" key="1">
    <source>
        <dbReference type="EMBL" id="EKS02195.1"/>
    </source>
</evidence>